<evidence type="ECO:0000256" key="12">
    <source>
        <dbReference type="ARBA" id="ARBA00023316"/>
    </source>
</evidence>
<dbReference type="AlphaFoldDB" id="A0A1G2KRZ4"/>
<dbReference type="GO" id="GO:0008360">
    <property type="term" value="P:regulation of cell shape"/>
    <property type="evidence" value="ECO:0007669"/>
    <property type="project" value="UniProtKB-KW"/>
</dbReference>
<dbReference type="SUPFAM" id="SSF53623">
    <property type="entry name" value="MurD-like peptide ligases, catalytic domain"/>
    <property type="match status" value="1"/>
</dbReference>
<comment type="pathway">
    <text evidence="2 14">Cell wall biogenesis; peptidoglycan biosynthesis.</text>
</comment>
<dbReference type="SUPFAM" id="SSF53244">
    <property type="entry name" value="MurD-like peptide ligases, peptide-binding domain"/>
    <property type="match status" value="1"/>
</dbReference>
<feature type="binding site" evidence="14">
    <location>
        <begin position="112"/>
        <end position="118"/>
    </location>
    <ligand>
        <name>ATP</name>
        <dbReference type="ChEBI" id="CHEBI:30616"/>
    </ligand>
</feature>
<proteinExistence type="inferred from homology"/>
<dbReference type="GO" id="GO:0009252">
    <property type="term" value="P:peptidoglycan biosynthetic process"/>
    <property type="evidence" value="ECO:0007669"/>
    <property type="project" value="UniProtKB-UniRule"/>
</dbReference>
<dbReference type="Pfam" id="PF08245">
    <property type="entry name" value="Mur_ligase_M"/>
    <property type="match status" value="1"/>
</dbReference>
<evidence type="ECO:0000256" key="5">
    <source>
        <dbReference type="ARBA" id="ARBA00022598"/>
    </source>
</evidence>
<evidence type="ECO:0000256" key="6">
    <source>
        <dbReference type="ARBA" id="ARBA00022618"/>
    </source>
</evidence>
<dbReference type="Pfam" id="PF01225">
    <property type="entry name" value="Mur_ligase"/>
    <property type="match status" value="1"/>
</dbReference>
<dbReference type="Gene3D" id="3.90.190.20">
    <property type="entry name" value="Mur ligase, C-terminal domain"/>
    <property type="match status" value="1"/>
</dbReference>
<accession>A0A1G2KRZ4</accession>
<organism evidence="18 19">
    <name type="scientific">Candidatus Sungbacteria bacterium RIFCSPHIGHO2_02_FULL_51_29</name>
    <dbReference type="NCBI Taxonomy" id="1802273"/>
    <lineage>
        <taxon>Bacteria</taxon>
        <taxon>Candidatus Sungiibacteriota</taxon>
    </lineage>
</organism>
<comment type="function">
    <text evidence="14">Cell wall formation.</text>
</comment>
<evidence type="ECO:0000256" key="10">
    <source>
        <dbReference type="ARBA" id="ARBA00022984"/>
    </source>
</evidence>
<dbReference type="GO" id="GO:0071555">
    <property type="term" value="P:cell wall organization"/>
    <property type="evidence" value="ECO:0007669"/>
    <property type="project" value="UniProtKB-KW"/>
</dbReference>
<feature type="domain" description="Mur ligase C-terminal" evidence="16">
    <location>
        <begin position="296"/>
        <end position="430"/>
    </location>
</feature>
<dbReference type="GO" id="GO:0008763">
    <property type="term" value="F:UDP-N-acetylmuramate-L-alanine ligase activity"/>
    <property type="evidence" value="ECO:0007669"/>
    <property type="project" value="UniProtKB-UniRule"/>
</dbReference>
<dbReference type="HAMAP" id="MF_00046">
    <property type="entry name" value="MurC"/>
    <property type="match status" value="1"/>
</dbReference>
<evidence type="ECO:0000256" key="13">
    <source>
        <dbReference type="ARBA" id="ARBA00047833"/>
    </source>
</evidence>
<keyword evidence="4 14" id="KW-0963">Cytoplasm</keyword>
<keyword evidence="12 14" id="KW-0961">Cell wall biogenesis/degradation</keyword>
<dbReference type="Pfam" id="PF02875">
    <property type="entry name" value="Mur_ligase_C"/>
    <property type="match status" value="1"/>
</dbReference>
<keyword evidence="9 14" id="KW-0133">Cell shape</keyword>
<evidence type="ECO:0000313" key="18">
    <source>
        <dbReference type="EMBL" id="OHA02196.1"/>
    </source>
</evidence>
<feature type="domain" description="Mur ligase central" evidence="17">
    <location>
        <begin position="110"/>
        <end position="271"/>
    </location>
</feature>
<dbReference type="UniPathway" id="UPA00219"/>
<keyword evidence="5 14" id="KW-0436">Ligase</keyword>
<sequence length="440" mass="49139">MKKTSVHFVGIGGIGMSSLARFYLSEGEAISGSDLSPSDITHELERLGVVISYGAHQAEHVPADAGTIIYTAATKSDNPERIEAEKRGLMVWPYARALGELTGRFYTIAVAGAHGKSTTTGMIALIMIEAGLDPTVIIGTKLSQFGNANFRRGESRYLLIEADEYQGSFLNYAPDIAVVTNIDREHMDYYKDSKDIAMAFAAFLKNTKEGGYLVLNNDNSELLAVGMERMKDEKQRGRVYWYSLTNSKVDDIKNILQVLGVHNVYNALAAYKTGEILGIPKETILKALGEYGGAWRRFDLRGMFQGAKVYDDYAHHPTEIKATLQGARERFPHARIWCIFQPHQRERLKYLFDEFMNAFDAADIAVILDPYEVAGREKEAPEPSRQSADLVEGLKKRHDSVYYLADPSGIREFLAERVANDDIIIMMGAGDIWKLTEKLI</sequence>
<evidence type="ECO:0000313" key="19">
    <source>
        <dbReference type="Proteomes" id="UP000177811"/>
    </source>
</evidence>
<dbReference type="InterPro" id="IPR036565">
    <property type="entry name" value="Mur-like_cat_sf"/>
</dbReference>
<dbReference type="PANTHER" id="PTHR43445:SF3">
    <property type="entry name" value="UDP-N-ACETYLMURAMATE--L-ALANINE LIGASE"/>
    <property type="match status" value="1"/>
</dbReference>
<dbReference type="GO" id="GO:0005737">
    <property type="term" value="C:cytoplasm"/>
    <property type="evidence" value="ECO:0007669"/>
    <property type="project" value="UniProtKB-SubCell"/>
</dbReference>
<keyword evidence="11 14" id="KW-0131">Cell cycle</keyword>
<keyword evidence="7 14" id="KW-0547">Nucleotide-binding</keyword>
<dbReference type="EC" id="6.3.2.8" evidence="3 14"/>
<name>A0A1G2KRZ4_9BACT</name>
<dbReference type="InterPro" id="IPR000713">
    <property type="entry name" value="Mur_ligase_N"/>
</dbReference>
<evidence type="ECO:0000256" key="3">
    <source>
        <dbReference type="ARBA" id="ARBA00012211"/>
    </source>
</evidence>
<evidence type="ECO:0000259" key="17">
    <source>
        <dbReference type="Pfam" id="PF08245"/>
    </source>
</evidence>
<dbReference type="InterPro" id="IPR004101">
    <property type="entry name" value="Mur_ligase_C"/>
</dbReference>
<evidence type="ECO:0000256" key="7">
    <source>
        <dbReference type="ARBA" id="ARBA00022741"/>
    </source>
</evidence>
<evidence type="ECO:0000259" key="15">
    <source>
        <dbReference type="Pfam" id="PF01225"/>
    </source>
</evidence>
<evidence type="ECO:0000256" key="2">
    <source>
        <dbReference type="ARBA" id="ARBA00004752"/>
    </source>
</evidence>
<protein>
    <recommendedName>
        <fullName evidence="3 14">UDP-N-acetylmuramate--L-alanine ligase</fullName>
        <ecNumber evidence="3 14">6.3.2.8</ecNumber>
    </recommendedName>
    <alternativeName>
        <fullName evidence="14">UDP-N-acetylmuramoyl-L-alanine synthetase</fullName>
    </alternativeName>
</protein>
<comment type="caution">
    <text evidence="18">The sequence shown here is derived from an EMBL/GenBank/DDBJ whole genome shotgun (WGS) entry which is preliminary data.</text>
</comment>
<dbReference type="NCBIfam" id="TIGR01082">
    <property type="entry name" value="murC"/>
    <property type="match status" value="1"/>
</dbReference>
<gene>
    <name evidence="14" type="primary">murC</name>
    <name evidence="18" type="ORF">A3C16_00725</name>
</gene>
<dbReference type="GO" id="GO:0005524">
    <property type="term" value="F:ATP binding"/>
    <property type="evidence" value="ECO:0007669"/>
    <property type="project" value="UniProtKB-UniRule"/>
</dbReference>
<dbReference type="GO" id="GO:0051301">
    <property type="term" value="P:cell division"/>
    <property type="evidence" value="ECO:0007669"/>
    <property type="project" value="UniProtKB-KW"/>
</dbReference>
<dbReference type="InterPro" id="IPR050061">
    <property type="entry name" value="MurCDEF_pg_biosynth"/>
</dbReference>
<evidence type="ECO:0000256" key="8">
    <source>
        <dbReference type="ARBA" id="ARBA00022840"/>
    </source>
</evidence>
<keyword evidence="6 14" id="KW-0132">Cell division</keyword>
<evidence type="ECO:0000256" key="4">
    <source>
        <dbReference type="ARBA" id="ARBA00022490"/>
    </source>
</evidence>
<evidence type="ECO:0000256" key="14">
    <source>
        <dbReference type="HAMAP-Rule" id="MF_00046"/>
    </source>
</evidence>
<reference evidence="18 19" key="1">
    <citation type="journal article" date="2016" name="Nat. Commun.">
        <title>Thousands of microbial genomes shed light on interconnected biogeochemical processes in an aquifer system.</title>
        <authorList>
            <person name="Anantharaman K."/>
            <person name="Brown C.T."/>
            <person name="Hug L.A."/>
            <person name="Sharon I."/>
            <person name="Castelle C.J."/>
            <person name="Probst A.J."/>
            <person name="Thomas B.C."/>
            <person name="Singh A."/>
            <person name="Wilkins M.J."/>
            <person name="Karaoz U."/>
            <person name="Brodie E.L."/>
            <person name="Williams K.H."/>
            <person name="Hubbard S.S."/>
            <person name="Banfield J.F."/>
        </authorList>
    </citation>
    <scope>NUCLEOTIDE SEQUENCE [LARGE SCALE GENOMIC DNA]</scope>
</reference>
<comment type="similarity">
    <text evidence="14">Belongs to the MurCDEF family.</text>
</comment>
<evidence type="ECO:0000256" key="1">
    <source>
        <dbReference type="ARBA" id="ARBA00004496"/>
    </source>
</evidence>
<dbReference type="Gene3D" id="3.40.50.720">
    <property type="entry name" value="NAD(P)-binding Rossmann-like Domain"/>
    <property type="match status" value="1"/>
</dbReference>
<comment type="catalytic activity">
    <reaction evidence="13 14">
        <text>UDP-N-acetyl-alpha-D-muramate + L-alanine + ATP = UDP-N-acetyl-alpha-D-muramoyl-L-alanine + ADP + phosphate + H(+)</text>
        <dbReference type="Rhea" id="RHEA:23372"/>
        <dbReference type="ChEBI" id="CHEBI:15378"/>
        <dbReference type="ChEBI" id="CHEBI:30616"/>
        <dbReference type="ChEBI" id="CHEBI:43474"/>
        <dbReference type="ChEBI" id="CHEBI:57972"/>
        <dbReference type="ChEBI" id="CHEBI:70757"/>
        <dbReference type="ChEBI" id="CHEBI:83898"/>
        <dbReference type="ChEBI" id="CHEBI:456216"/>
        <dbReference type="EC" id="6.3.2.8"/>
    </reaction>
</comment>
<dbReference type="InterPro" id="IPR013221">
    <property type="entry name" value="Mur_ligase_cen"/>
</dbReference>
<dbReference type="Proteomes" id="UP000177811">
    <property type="component" value="Unassembled WGS sequence"/>
</dbReference>
<comment type="subcellular location">
    <subcellularLocation>
        <location evidence="1 14">Cytoplasm</location>
    </subcellularLocation>
</comment>
<feature type="domain" description="Mur ligase N-terminal catalytic" evidence="15">
    <location>
        <begin position="6"/>
        <end position="106"/>
    </location>
</feature>
<keyword evidence="8 14" id="KW-0067">ATP-binding</keyword>
<dbReference type="EMBL" id="MHQL01000042">
    <property type="protein sequence ID" value="OHA02196.1"/>
    <property type="molecule type" value="Genomic_DNA"/>
</dbReference>
<dbReference type="InterPro" id="IPR036615">
    <property type="entry name" value="Mur_ligase_C_dom_sf"/>
</dbReference>
<evidence type="ECO:0000256" key="9">
    <source>
        <dbReference type="ARBA" id="ARBA00022960"/>
    </source>
</evidence>
<dbReference type="Gene3D" id="3.40.1190.10">
    <property type="entry name" value="Mur-like, catalytic domain"/>
    <property type="match status" value="1"/>
</dbReference>
<dbReference type="PANTHER" id="PTHR43445">
    <property type="entry name" value="UDP-N-ACETYLMURAMATE--L-ALANINE LIGASE-RELATED"/>
    <property type="match status" value="1"/>
</dbReference>
<dbReference type="SUPFAM" id="SSF51984">
    <property type="entry name" value="MurCD N-terminal domain"/>
    <property type="match status" value="1"/>
</dbReference>
<evidence type="ECO:0000259" key="16">
    <source>
        <dbReference type="Pfam" id="PF02875"/>
    </source>
</evidence>
<dbReference type="InterPro" id="IPR005758">
    <property type="entry name" value="UDP-N-AcMur_Ala_ligase_MurC"/>
</dbReference>
<evidence type="ECO:0000256" key="11">
    <source>
        <dbReference type="ARBA" id="ARBA00023306"/>
    </source>
</evidence>
<keyword evidence="10 14" id="KW-0573">Peptidoglycan synthesis</keyword>